<feature type="region of interest" description="Disordered" evidence="5">
    <location>
        <begin position="1058"/>
        <end position="1098"/>
    </location>
</feature>
<evidence type="ECO:0000256" key="1">
    <source>
        <dbReference type="ARBA" id="ARBA00004141"/>
    </source>
</evidence>
<feature type="region of interest" description="Disordered" evidence="5">
    <location>
        <begin position="918"/>
        <end position="969"/>
    </location>
</feature>
<feature type="compositionally biased region" description="Low complexity" evidence="5">
    <location>
        <begin position="760"/>
        <end position="769"/>
    </location>
</feature>
<evidence type="ECO:0008006" key="8">
    <source>
        <dbReference type="Google" id="ProtNLM"/>
    </source>
</evidence>
<feature type="compositionally biased region" description="Low complexity" evidence="5">
    <location>
        <begin position="716"/>
        <end position="749"/>
    </location>
</feature>
<evidence type="ECO:0000256" key="3">
    <source>
        <dbReference type="ARBA" id="ARBA00022989"/>
    </source>
</evidence>
<evidence type="ECO:0000256" key="4">
    <source>
        <dbReference type="ARBA" id="ARBA00023136"/>
    </source>
</evidence>
<dbReference type="PANTHER" id="PTHR23423">
    <property type="entry name" value="ORGANIC SOLUTE TRANSPORTER-RELATED"/>
    <property type="match status" value="1"/>
</dbReference>
<keyword evidence="2 6" id="KW-0812">Transmembrane</keyword>
<feature type="transmembrane region" description="Helical" evidence="6">
    <location>
        <begin position="240"/>
        <end position="261"/>
    </location>
</feature>
<comment type="subcellular location">
    <subcellularLocation>
        <location evidence="1">Membrane</location>
        <topology evidence="1">Multi-pass membrane protein</topology>
    </subcellularLocation>
</comment>
<feature type="transmembrane region" description="Helical" evidence="6">
    <location>
        <begin position="282"/>
        <end position="301"/>
    </location>
</feature>
<feature type="region of interest" description="Disordered" evidence="5">
    <location>
        <begin position="986"/>
        <end position="1017"/>
    </location>
</feature>
<feature type="region of interest" description="Disordered" evidence="5">
    <location>
        <begin position="676"/>
        <end position="820"/>
    </location>
</feature>
<dbReference type="InterPro" id="IPR005178">
    <property type="entry name" value="Ostalpha/TMEM184C"/>
</dbReference>
<feature type="transmembrane region" description="Helical" evidence="6">
    <location>
        <begin position="155"/>
        <end position="178"/>
    </location>
</feature>
<reference evidence="7" key="1">
    <citation type="submission" date="2014-06" db="EMBL/GenBank/DDBJ databases">
        <authorList>
            <person name="Ju J."/>
            <person name="Zhang J."/>
        </authorList>
    </citation>
    <scope>NUCLEOTIDE SEQUENCE</scope>
    <source>
        <strain evidence="7">SscI8</strain>
    </source>
</reference>
<feature type="transmembrane region" description="Helical" evidence="6">
    <location>
        <begin position="198"/>
        <end position="220"/>
    </location>
</feature>
<dbReference type="AlphaFoldDB" id="A0A127ZH47"/>
<evidence type="ECO:0000313" key="7">
    <source>
        <dbReference type="EMBL" id="CDU25424.1"/>
    </source>
</evidence>
<feature type="compositionally biased region" description="Polar residues" evidence="5">
    <location>
        <begin position="1193"/>
        <end position="1204"/>
    </location>
</feature>
<organism evidence="7">
    <name type="scientific">Sporisorium scitamineum</name>
    <dbReference type="NCBI Taxonomy" id="49012"/>
    <lineage>
        <taxon>Eukaryota</taxon>
        <taxon>Fungi</taxon>
        <taxon>Dikarya</taxon>
        <taxon>Basidiomycota</taxon>
        <taxon>Ustilaginomycotina</taxon>
        <taxon>Ustilaginomycetes</taxon>
        <taxon>Ustilaginales</taxon>
        <taxon>Ustilaginaceae</taxon>
        <taxon>Sporisorium</taxon>
    </lineage>
</organism>
<accession>A0A127ZH47</accession>
<dbReference type="OrthoDB" id="5348404at2759"/>
<feature type="transmembrane region" description="Helical" evidence="6">
    <location>
        <begin position="68"/>
        <end position="89"/>
    </location>
</feature>
<keyword evidence="3 6" id="KW-1133">Transmembrane helix</keyword>
<evidence type="ECO:0000256" key="5">
    <source>
        <dbReference type="SAM" id="MobiDB-lite"/>
    </source>
</evidence>
<feature type="compositionally biased region" description="Polar residues" evidence="5">
    <location>
        <begin position="415"/>
        <end position="430"/>
    </location>
</feature>
<feature type="compositionally biased region" description="Polar residues" evidence="5">
    <location>
        <begin position="774"/>
        <end position="791"/>
    </location>
</feature>
<feature type="region of interest" description="Disordered" evidence="5">
    <location>
        <begin position="584"/>
        <end position="628"/>
    </location>
</feature>
<evidence type="ECO:0000256" key="2">
    <source>
        <dbReference type="ARBA" id="ARBA00022692"/>
    </source>
</evidence>
<feature type="compositionally biased region" description="Pro residues" evidence="5">
    <location>
        <begin position="1142"/>
        <end position="1158"/>
    </location>
</feature>
<dbReference type="SMART" id="SM01417">
    <property type="entry name" value="Solute_trans_a"/>
    <property type="match status" value="1"/>
</dbReference>
<feature type="compositionally biased region" description="Low complexity" evidence="5">
    <location>
        <begin position="797"/>
        <end position="820"/>
    </location>
</feature>
<feature type="transmembrane region" description="Helical" evidence="6">
    <location>
        <begin position="32"/>
        <end position="53"/>
    </location>
</feature>
<protein>
    <recommendedName>
        <fullName evidence="8">DUF300-domain-containing protein</fullName>
    </recommendedName>
</protein>
<sequence>MVNMTCPVIPDKPTDPKPFFANGQIDFKAHDVGWLVCGIMALIATISSSWLIWKHLTYYTCSQQQRHIVRLLVMVPIYAIVSFMSYLFYEQALYYQTIRDCYEAVLVTSFFYLILAYTGDTRAEQHAVFQNIDVGDRFWVWPLGPWKYKPDGLHFLWLMKICVLQYAIIRPLCTFVAVGTQYFGYYCLHSWMPWFTHVWCALFISLSVTVAMYCLIQLYMPVRKLVDPYKPVLKFLSIKTIVFLTFWQDTLLSFLVSFNAIKETEYFTAEQIQAGINALLQCFWMLLFGFIHIKAFSYLPYRPQDRSRTTKRGKALLDSLDFRDWFYEMKESTRYVAARSKGRNYTLAEDLRAKRHEHLLNAFGKQRTAILETEIDMEKANMPTFWKNPEDAQFWTPGDEEKRAGSYVKTRTVDDTYTSLPSPSKGSRQGNKLVDSSHGVSARDARAQRAAELQRRVAELDLQDVDQSIVGVQDHDYGYEDERYERAALIHQHQDPASTPDRAFRHLDSPGKDDDKHPELTQYHAPTVQLANVPSLTYDHVDTPRNVGTVDAENETAAHVRPSSRTAPGVGAFGIASWFGWNNTTHPHEPQQQMQQRTAGSAADGYLRPGEAYGADAQPRTPDGEGTNWWRNYWDRVSYAGSHEPSVVGMEEDEKETLTTQPAVMRQVNAGSWGVENARQQHDSPAAKGSSSRPLPAPPALKIDTREHAGQRGETSLDSAASPSSHFSPHADSPLSRLIQSSRDSFSSLSRDEAREHVASSSSPSNLSPRKGDTQPTANATIRAVTATSRPTVAPRASSFAASSKQASVSRVTSTTTRSGAAAEAAKQLASETMSTTTTTTTTLSSKHPIVFADALIEQPVAEVEDAPEMAAKTLPPAIGPKGKLFNLVLPSPLSPARYPYGKEGDVALTKPAVTAVEVKQSGTSTHQPRGQINESNEGGGTVKWANQRRPQKPSPTEPSLDATPIQLPKGKNVITVGGMSLAQAKAAREKAEAEALTQKQEQSRPPPQQPPMPVASSAPKSILLESTSKKGEGKLTLPAPSRFAVTAIDGGEDPYLAGRSAVADRPPTNRRISAGRSGTSVVTSTTQTRVSSSTTTFEVGSIVPRQAVRSMAQQQPSAPLRGYYDSLRRTDVGQQQRHSYVPPPSGPPSGPPMLPPHPHPHPHPHQQYAPHSLRRPIHPPSPPLQPPRSRQYQSNAHLTNQFQFEYYRD</sequence>
<gene>
    <name evidence="7" type="ORF">SPSC_05317</name>
</gene>
<evidence type="ECO:0000256" key="6">
    <source>
        <dbReference type="SAM" id="Phobius"/>
    </source>
</evidence>
<feature type="region of interest" description="Disordered" evidence="5">
    <location>
        <begin position="1133"/>
        <end position="1210"/>
    </location>
</feature>
<dbReference type="EMBL" id="LK056686">
    <property type="protein sequence ID" value="CDU25424.1"/>
    <property type="molecule type" value="Genomic_DNA"/>
</dbReference>
<name>A0A127ZH47_9BASI</name>
<feature type="transmembrane region" description="Helical" evidence="6">
    <location>
        <begin position="101"/>
        <end position="119"/>
    </location>
</feature>
<feature type="compositionally biased region" description="Polar residues" evidence="5">
    <location>
        <begin position="584"/>
        <end position="599"/>
    </location>
</feature>
<feature type="compositionally biased region" description="Low complexity" evidence="5">
    <location>
        <begin position="1076"/>
        <end position="1097"/>
    </location>
</feature>
<dbReference type="GO" id="GO:0016020">
    <property type="term" value="C:membrane"/>
    <property type="evidence" value="ECO:0007669"/>
    <property type="project" value="UniProtKB-SubCell"/>
</dbReference>
<proteinExistence type="predicted"/>
<feature type="compositionally biased region" description="Pro residues" evidence="5">
    <location>
        <begin position="1005"/>
        <end position="1014"/>
    </location>
</feature>
<feature type="compositionally biased region" description="Polar residues" evidence="5">
    <location>
        <begin position="921"/>
        <end position="937"/>
    </location>
</feature>
<dbReference type="Pfam" id="PF03619">
    <property type="entry name" value="Solute_trans_a"/>
    <property type="match status" value="1"/>
</dbReference>
<feature type="region of interest" description="Disordered" evidence="5">
    <location>
        <begin position="415"/>
        <end position="447"/>
    </location>
</feature>
<keyword evidence="4 6" id="KW-0472">Membrane</keyword>